<dbReference type="Proteomes" id="UP000790787">
    <property type="component" value="Chromosome 10"/>
</dbReference>
<reference evidence="1" key="1">
    <citation type="journal article" date="2014" name="Nat. Commun.">
        <title>The tobacco genome sequence and its comparison with those of tomato and potato.</title>
        <authorList>
            <person name="Sierro N."/>
            <person name="Battey J.N."/>
            <person name="Ouadi S."/>
            <person name="Bakaher N."/>
            <person name="Bovet L."/>
            <person name="Willig A."/>
            <person name="Goepfert S."/>
            <person name="Peitsch M.C."/>
            <person name="Ivanov N.V."/>
        </authorList>
    </citation>
    <scope>NUCLEOTIDE SEQUENCE [LARGE SCALE GENOMIC DNA]</scope>
</reference>
<name>A0AC58S400_TOBAC</name>
<reference evidence="2" key="2">
    <citation type="submission" date="2025-08" db="UniProtKB">
        <authorList>
            <consortium name="RefSeq"/>
        </authorList>
    </citation>
    <scope>IDENTIFICATION</scope>
    <source>
        <tissue evidence="2">Leaf</tissue>
    </source>
</reference>
<gene>
    <name evidence="2" type="primary">LOC107772626</name>
</gene>
<accession>A0AC58S400</accession>
<dbReference type="RefSeq" id="XP_075079675.1">
    <property type="nucleotide sequence ID" value="XM_075223574.1"/>
</dbReference>
<organism evidence="1 2">
    <name type="scientific">Nicotiana tabacum</name>
    <name type="common">Common tobacco</name>
    <dbReference type="NCBI Taxonomy" id="4097"/>
    <lineage>
        <taxon>Eukaryota</taxon>
        <taxon>Viridiplantae</taxon>
        <taxon>Streptophyta</taxon>
        <taxon>Embryophyta</taxon>
        <taxon>Tracheophyta</taxon>
        <taxon>Spermatophyta</taxon>
        <taxon>Magnoliopsida</taxon>
        <taxon>eudicotyledons</taxon>
        <taxon>Gunneridae</taxon>
        <taxon>Pentapetalae</taxon>
        <taxon>asterids</taxon>
        <taxon>lamiids</taxon>
        <taxon>Solanales</taxon>
        <taxon>Solanaceae</taxon>
        <taxon>Nicotianoideae</taxon>
        <taxon>Nicotianeae</taxon>
        <taxon>Nicotiana</taxon>
    </lineage>
</organism>
<keyword evidence="1" id="KW-1185">Reference proteome</keyword>
<sequence>MKAIQHIPGLQNKVDMQVQENCQSSCPYTPQQNGTVERKYRHIFEVARALKFQSSVLIRFWGDCGYRLYDLESQRVFVRRDVTFKEHIFPIKEGMQIAKDLFPSDTPSVVPAELMLEQPDHHLNTEEQIPNEGMAASASEAIPAVVDSEQVVTLIAESDDADTVQQSAPLVEVQADTSQLPVEGILEDNLHTRKSNKVSRPSIWLKDYITTCNSQNKPHYISNSSAYNHLSNNYRAYLGVFATEVEPKSFKEACKDKNWIEAMSQEIKALEDNTTWEIVDLPVELIEEAKQTLHNTFKVKNLGELRYFLGIEVLRLKEGILLTQRKYALQLISEVGLAAAKLISTPIELNQKLSTIDYDKHVGVKGDEELEDIGSYQRLIGKLLYLTITRPDLSFAIQVLSQFMQHPKQSHWDAALRVVSYVKSAPGFGVFLSTGPINSLSPYCDSNWASCANTRRSVTGYIFKLGDSLLSWKSKKQQTVSRSSVEAEYRSRAATAAEITWFLGLLKELQVHVHQSVPKATLQIAINPIFHERTKNIEIDCHFVRDKIKTG</sequence>
<protein>
    <submittedName>
        <fullName evidence="2">Uncharacterized protein LOC107772626</fullName>
    </submittedName>
</protein>
<evidence type="ECO:0000313" key="1">
    <source>
        <dbReference type="Proteomes" id="UP000790787"/>
    </source>
</evidence>
<proteinExistence type="predicted"/>
<evidence type="ECO:0000313" key="2">
    <source>
        <dbReference type="RefSeq" id="XP_075079675.1"/>
    </source>
</evidence>